<dbReference type="AlphaFoldDB" id="A0ABD2N773"/>
<name>A0ABD2N773_9CUCU</name>
<dbReference type="InterPro" id="IPR003329">
    <property type="entry name" value="Cytidylyl_trans"/>
</dbReference>
<dbReference type="SUPFAM" id="SSF53448">
    <property type="entry name" value="Nucleotide-diphospho-sugar transferases"/>
    <property type="match status" value="1"/>
</dbReference>
<dbReference type="PANTHER" id="PTHR21485:SF3">
    <property type="entry name" value="N-ACYLNEURAMINATE CYTIDYLYLTRANSFERASE"/>
    <property type="match status" value="1"/>
</dbReference>
<protein>
    <recommendedName>
        <fullName evidence="3">N-acylneuraminate cytidylyltransferase</fullName>
    </recommendedName>
</protein>
<accession>A0ABD2N773</accession>
<evidence type="ECO:0000313" key="2">
    <source>
        <dbReference type="Proteomes" id="UP001516400"/>
    </source>
</evidence>
<dbReference type="InterPro" id="IPR029044">
    <property type="entry name" value="Nucleotide-diphossugar_trans"/>
</dbReference>
<comment type="caution">
    <text evidence="1">The sequence shown here is derived from an EMBL/GenBank/DDBJ whole genome shotgun (WGS) entry which is preliminary data.</text>
</comment>
<keyword evidence="2" id="KW-1185">Reference proteome</keyword>
<dbReference type="Pfam" id="PF02348">
    <property type="entry name" value="CTP_transf_3"/>
    <property type="match status" value="1"/>
</dbReference>
<dbReference type="Gene3D" id="3.90.550.10">
    <property type="entry name" value="Spore Coat Polysaccharide Biosynthesis Protein SpsA, Chain A"/>
    <property type="match status" value="1"/>
</dbReference>
<dbReference type="CDD" id="cd02513">
    <property type="entry name" value="CMP-NeuAc_Synthase"/>
    <property type="match status" value="1"/>
</dbReference>
<reference evidence="1 2" key="1">
    <citation type="journal article" date="2021" name="BMC Biol.">
        <title>Horizontally acquired antibacterial genes associated with adaptive radiation of ladybird beetles.</title>
        <authorList>
            <person name="Li H.S."/>
            <person name="Tang X.F."/>
            <person name="Huang Y.H."/>
            <person name="Xu Z.Y."/>
            <person name="Chen M.L."/>
            <person name="Du X.Y."/>
            <person name="Qiu B.Y."/>
            <person name="Chen P.T."/>
            <person name="Zhang W."/>
            <person name="Slipinski A."/>
            <person name="Escalona H.E."/>
            <person name="Waterhouse R.M."/>
            <person name="Zwick A."/>
            <person name="Pang H."/>
        </authorList>
    </citation>
    <scope>NUCLEOTIDE SEQUENCE [LARGE SCALE GENOMIC DNA]</scope>
    <source>
        <strain evidence="1">SYSU2018</strain>
    </source>
</reference>
<proteinExistence type="predicted"/>
<organism evidence="1 2">
    <name type="scientific">Cryptolaemus montrouzieri</name>
    <dbReference type="NCBI Taxonomy" id="559131"/>
    <lineage>
        <taxon>Eukaryota</taxon>
        <taxon>Metazoa</taxon>
        <taxon>Ecdysozoa</taxon>
        <taxon>Arthropoda</taxon>
        <taxon>Hexapoda</taxon>
        <taxon>Insecta</taxon>
        <taxon>Pterygota</taxon>
        <taxon>Neoptera</taxon>
        <taxon>Endopterygota</taxon>
        <taxon>Coleoptera</taxon>
        <taxon>Polyphaga</taxon>
        <taxon>Cucujiformia</taxon>
        <taxon>Coccinelloidea</taxon>
        <taxon>Coccinellidae</taxon>
        <taxon>Scymninae</taxon>
        <taxon>Scymnini</taxon>
        <taxon>Cryptolaemus</taxon>
    </lineage>
</organism>
<evidence type="ECO:0008006" key="3">
    <source>
        <dbReference type="Google" id="ProtNLM"/>
    </source>
</evidence>
<sequence>MMRRKFVTNATVIIILYLALFANACVNNQFHILQTYEVKHIGALILARGGSKGIPLKNISKFGNKTLIANSIEIITKVKGFASIWVSTDSSQIFEEVAAYPVNVHWRAEEFASDKASSISAVQEFLKYHPEIDALALVQCTSPFLKNTYLHKGLEYLKSGNDCVFSVSRSYKLRWGLQNEALIPLNFNPKYRPRRQDWNGEFIENGMFYIALRSLLKRGIFQNNK</sequence>
<dbReference type="Proteomes" id="UP001516400">
    <property type="component" value="Unassembled WGS sequence"/>
</dbReference>
<evidence type="ECO:0000313" key="1">
    <source>
        <dbReference type="EMBL" id="KAL3274473.1"/>
    </source>
</evidence>
<dbReference type="PANTHER" id="PTHR21485">
    <property type="entry name" value="HAD SUPERFAMILY MEMBERS CMAS AND KDSC"/>
    <property type="match status" value="1"/>
</dbReference>
<dbReference type="InterPro" id="IPR050793">
    <property type="entry name" value="CMP-NeuNAc_synthase"/>
</dbReference>
<dbReference type="EMBL" id="JABFTP020000062">
    <property type="protein sequence ID" value="KAL3274473.1"/>
    <property type="molecule type" value="Genomic_DNA"/>
</dbReference>
<gene>
    <name evidence="1" type="ORF">HHI36_015857</name>
</gene>